<sequence length="304" mass="35107">MSGKPNNPKSDRLESMQHASTVQEEMFEVQTINGIIFQRETKPVKNLDIVRSVTFFPTEIETINTESGQKMAYLNSLRCVSMYSVYKLDMMTMKLFLHSRHKVITMKLLPFESLKMTGKIYQSNRMPFCSSLSLTYSSKFLNLNWYISAKGFSSLSSMTLKAHIGRPIFSVGFQILNQISFPYQYSFLINHVWGENAILWALIHDTTNIQYAMKMKKKLTDNWTAGVSFQTDKNLISSMTVSWMAKINNSVIHSAFNTNGLVKTKFSHRLNPYFRFGLTASISHPEKRYRFGVLMLWDTPDKDE</sequence>
<evidence type="ECO:0000313" key="2">
    <source>
        <dbReference type="Proteomes" id="UP001470230"/>
    </source>
</evidence>
<accession>A0ABR2JX49</accession>
<proteinExistence type="predicted"/>
<dbReference type="Gene3D" id="2.40.160.10">
    <property type="entry name" value="Porin"/>
    <property type="match status" value="1"/>
</dbReference>
<name>A0ABR2JX49_9EUKA</name>
<comment type="caution">
    <text evidence="1">The sequence shown here is derived from an EMBL/GenBank/DDBJ whole genome shotgun (WGS) entry which is preliminary data.</text>
</comment>
<protein>
    <submittedName>
        <fullName evidence="1">Uncharacterized protein</fullName>
    </submittedName>
</protein>
<organism evidence="1 2">
    <name type="scientific">Tritrichomonas musculus</name>
    <dbReference type="NCBI Taxonomy" id="1915356"/>
    <lineage>
        <taxon>Eukaryota</taxon>
        <taxon>Metamonada</taxon>
        <taxon>Parabasalia</taxon>
        <taxon>Tritrichomonadida</taxon>
        <taxon>Tritrichomonadidae</taxon>
        <taxon>Tritrichomonas</taxon>
    </lineage>
</organism>
<gene>
    <name evidence="1" type="ORF">M9Y10_045052</name>
</gene>
<dbReference type="EMBL" id="JAPFFF010000009">
    <property type="protein sequence ID" value="KAK8882410.1"/>
    <property type="molecule type" value="Genomic_DNA"/>
</dbReference>
<dbReference type="InterPro" id="IPR023614">
    <property type="entry name" value="Porin_dom_sf"/>
</dbReference>
<keyword evidence="2" id="KW-1185">Reference proteome</keyword>
<reference evidence="1 2" key="1">
    <citation type="submission" date="2024-04" db="EMBL/GenBank/DDBJ databases">
        <title>Tritrichomonas musculus Genome.</title>
        <authorList>
            <person name="Alves-Ferreira E."/>
            <person name="Grigg M."/>
            <person name="Lorenzi H."/>
            <person name="Galac M."/>
        </authorList>
    </citation>
    <scope>NUCLEOTIDE SEQUENCE [LARGE SCALE GENOMIC DNA]</scope>
    <source>
        <strain evidence="1 2">EAF2021</strain>
    </source>
</reference>
<dbReference type="Proteomes" id="UP001470230">
    <property type="component" value="Unassembled WGS sequence"/>
</dbReference>
<evidence type="ECO:0000313" key="1">
    <source>
        <dbReference type="EMBL" id="KAK8882410.1"/>
    </source>
</evidence>